<dbReference type="GeneID" id="92208487"/>
<feature type="region of interest" description="Disordered" evidence="3">
    <location>
        <begin position="218"/>
        <end position="286"/>
    </location>
</feature>
<sequence>MSFQNRNLYDLLGNDVEDDSAPVAPVKEVVKKNTSSKKADAAPPSADPAKAKKKSKPTGNEGALKTKNTNKEEPAPQSTATKHQKKPFDRHSRTGKTDSKKKLQQGWGESDNRELAGEVEGTEDAVADLEAEATEETDAVDSTPKKSLQEFLAEQQQKQKDLDGAKKLRQANEGAEQKWTSEQRIERQEEAFFAATHQKKTKSKAPKEKVLLEIEATFFDEQPSFRNNHSKNDNNNNNSSRGGFRGNKRGGPRGGARGGARGGQGEARGGQGEAKAGFNEKNFPSL</sequence>
<proteinExistence type="predicted"/>
<name>A0ABP0ZP00_9ASCO</name>
<feature type="compositionally biased region" description="Gly residues" evidence="3">
    <location>
        <begin position="252"/>
        <end position="272"/>
    </location>
</feature>
<reference evidence="5 6" key="1">
    <citation type="submission" date="2024-03" db="EMBL/GenBank/DDBJ databases">
        <authorList>
            <person name="Brejova B."/>
        </authorList>
    </citation>
    <scope>NUCLEOTIDE SEQUENCE [LARGE SCALE GENOMIC DNA]</scope>
    <source>
        <strain evidence="5 6">CBS 14171</strain>
    </source>
</reference>
<evidence type="ECO:0000256" key="2">
    <source>
        <dbReference type="ARBA" id="ARBA00022490"/>
    </source>
</evidence>
<evidence type="ECO:0000259" key="4">
    <source>
        <dbReference type="SMART" id="SM01233"/>
    </source>
</evidence>
<accession>A0ABP0ZP00</accession>
<feature type="compositionally biased region" description="Basic and acidic residues" evidence="3">
    <location>
        <begin position="157"/>
        <end position="166"/>
    </location>
</feature>
<dbReference type="PANTHER" id="PTHR12299:SF17">
    <property type="entry name" value="AT19571P-RELATED"/>
    <property type="match status" value="1"/>
</dbReference>
<dbReference type="RefSeq" id="XP_066830229.1">
    <property type="nucleotide sequence ID" value="XM_066973385.1"/>
</dbReference>
<feature type="domain" description="Hyaluronan/mRNA-binding protein" evidence="4">
    <location>
        <begin position="84"/>
        <end position="174"/>
    </location>
</feature>
<dbReference type="InterPro" id="IPR019084">
    <property type="entry name" value="STM1-like_N"/>
</dbReference>
<organism evidence="5 6">
    <name type="scientific">Lodderomyces beijingensis</name>
    <dbReference type="NCBI Taxonomy" id="1775926"/>
    <lineage>
        <taxon>Eukaryota</taxon>
        <taxon>Fungi</taxon>
        <taxon>Dikarya</taxon>
        <taxon>Ascomycota</taxon>
        <taxon>Saccharomycotina</taxon>
        <taxon>Pichiomycetes</taxon>
        <taxon>Debaryomycetaceae</taxon>
        <taxon>Candida/Lodderomyces clade</taxon>
        <taxon>Lodderomyces</taxon>
    </lineage>
</organism>
<dbReference type="EMBL" id="OZ022408">
    <property type="protein sequence ID" value="CAK9439067.1"/>
    <property type="molecule type" value="Genomic_DNA"/>
</dbReference>
<evidence type="ECO:0000313" key="6">
    <source>
        <dbReference type="Proteomes" id="UP001497383"/>
    </source>
</evidence>
<evidence type="ECO:0000313" key="5">
    <source>
        <dbReference type="EMBL" id="CAK9439067.1"/>
    </source>
</evidence>
<keyword evidence="2" id="KW-0963">Cytoplasm</keyword>
<feature type="compositionally biased region" description="Acidic residues" evidence="3">
    <location>
        <begin position="120"/>
        <end position="139"/>
    </location>
</feature>
<keyword evidence="6" id="KW-1185">Reference proteome</keyword>
<dbReference type="Gene3D" id="6.10.140.1040">
    <property type="match status" value="1"/>
</dbReference>
<protein>
    <recommendedName>
        <fullName evidence="4">Hyaluronan/mRNA-binding protein domain-containing protein</fullName>
    </recommendedName>
</protein>
<dbReference type="InterPro" id="IPR039764">
    <property type="entry name" value="HABP4/SERBP1-like"/>
</dbReference>
<feature type="compositionally biased region" description="Basic and acidic residues" evidence="3">
    <location>
        <begin position="175"/>
        <end position="184"/>
    </location>
</feature>
<dbReference type="InterPro" id="IPR006861">
    <property type="entry name" value="HABP4_PAIRBP1-bd"/>
</dbReference>
<feature type="region of interest" description="Disordered" evidence="3">
    <location>
        <begin position="1"/>
        <end position="184"/>
    </location>
</feature>
<dbReference type="Proteomes" id="UP001497383">
    <property type="component" value="Chromosome 4"/>
</dbReference>
<evidence type="ECO:0000256" key="1">
    <source>
        <dbReference type="ARBA" id="ARBA00004496"/>
    </source>
</evidence>
<dbReference type="PANTHER" id="PTHR12299">
    <property type="entry name" value="HYALURONIC ACID-BINDING PROTEIN 4"/>
    <property type="match status" value="1"/>
</dbReference>
<comment type="subcellular location">
    <subcellularLocation>
        <location evidence="1">Cytoplasm</location>
    </subcellularLocation>
</comment>
<gene>
    <name evidence="5" type="ORF">LODBEIA_P32910</name>
</gene>
<dbReference type="Pfam" id="PF09598">
    <property type="entry name" value="Stm1_N"/>
    <property type="match status" value="1"/>
</dbReference>
<evidence type="ECO:0000256" key="3">
    <source>
        <dbReference type="SAM" id="MobiDB-lite"/>
    </source>
</evidence>
<dbReference type="SMART" id="SM01233">
    <property type="entry name" value="HABP4_PAI-RBP1"/>
    <property type="match status" value="1"/>
</dbReference>
<feature type="compositionally biased region" description="Basic and acidic residues" evidence="3">
    <location>
        <begin position="86"/>
        <end position="101"/>
    </location>
</feature>